<dbReference type="STRING" id="692418.SAMN04488029_3154"/>
<dbReference type="NCBIfam" id="TIGR04131">
    <property type="entry name" value="Bac_Flav_CTERM"/>
    <property type="match status" value="1"/>
</dbReference>
<feature type="chain" id="PRO_5013366180" evidence="1">
    <location>
        <begin position="24"/>
        <end position="383"/>
    </location>
</feature>
<dbReference type="OrthoDB" id="7794186at2"/>
<accession>A0A1W2GKC5</accession>
<dbReference type="Proteomes" id="UP000192472">
    <property type="component" value="Unassembled WGS sequence"/>
</dbReference>
<protein>
    <submittedName>
        <fullName evidence="2">Gliding motility-associated C-terminal domain-containing protein</fullName>
    </submittedName>
</protein>
<keyword evidence="3" id="KW-1185">Reference proteome</keyword>
<evidence type="ECO:0000256" key="1">
    <source>
        <dbReference type="SAM" id="SignalP"/>
    </source>
</evidence>
<evidence type="ECO:0000313" key="3">
    <source>
        <dbReference type="Proteomes" id="UP000192472"/>
    </source>
</evidence>
<dbReference type="AlphaFoldDB" id="A0A1W2GKC5"/>
<feature type="signal peptide" evidence="1">
    <location>
        <begin position="1"/>
        <end position="23"/>
    </location>
</feature>
<name>A0A1W2GKC5_REIFA</name>
<dbReference type="InterPro" id="IPR026341">
    <property type="entry name" value="T9SS_type_B"/>
</dbReference>
<proteinExistence type="predicted"/>
<keyword evidence="1" id="KW-0732">Signal</keyword>
<evidence type="ECO:0000313" key="2">
    <source>
        <dbReference type="EMBL" id="SMD36942.1"/>
    </source>
</evidence>
<gene>
    <name evidence="2" type="ORF">SAMN04488029_3154</name>
</gene>
<dbReference type="EMBL" id="FWYF01000003">
    <property type="protein sequence ID" value="SMD36942.1"/>
    <property type="molecule type" value="Genomic_DNA"/>
</dbReference>
<dbReference type="Pfam" id="PF13585">
    <property type="entry name" value="CHU_C"/>
    <property type="match status" value="1"/>
</dbReference>
<reference evidence="2 3" key="1">
    <citation type="submission" date="2017-04" db="EMBL/GenBank/DDBJ databases">
        <authorList>
            <person name="Afonso C.L."/>
            <person name="Miller P.J."/>
            <person name="Scott M.A."/>
            <person name="Spackman E."/>
            <person name="Goraichik I."/>
            <person name="Dimitrov K.M."/>
            <person name="Suarez D.L."/>
            <person name="Swayne D.E."/>
        </authorList>
    </citation>
    <scope>NUCLEOTIDE SEQUENCE [LARGE SCALE GENOMIC DNA]</scope>
    <source>
        <strain evidence="2 3">DSM 26133</strain>
    </source>
</reference>
<organism evidence="2 3">
    <name type="scientific">Reichenbachiella faecimaris</name>
    <dbReference type="NCBI Taxonomy" id="692418"/>
    <lineage>
        <taxon>Bacteria</taxon>
        <taxon>Pseudomonadati</taxon>
        <taxon>Bacteroidota</taxon>
        <taxon>Cytophagia</taxon>
        <taxon>Cytophagales</taxon>
        <taxon>Reichenbachiellaceae</taxon>
        <taxon>Reichenbachiella</taxon>
    </lineage>
</organism>
<sequence>MKTMKRFSYFLILGIVSTSQVKAQNLMTNDHALVAIGNDVPFTVQGNLSNQGMMLNEGDLRLLGDWTNVGNYSSVSGTFYLLGSDPLFESGSSTYQHLGISTMGNLSLASDLTISGTLELISGVMNFLGDASLTIEEDAVILGGDESSYVNGLLYSAQQGEVHYPIGTDQSYLPVELLNVQSSVPVGIVAMGEELDVTLSQALESISPNRYWQIMKNADFSVDGLVLPVTNEHFISSESEAVIAYTENLGSPLTILGQSEFTGSTTSGSITSNTPILSGYYLLGDKGLALPPVKVINIVTPLQDGKHDFLRIENIEFYEENVVEIFNRQGKMVFSMLGYNNLDRVFRGDANVGNGELLPTGNYFYTVNLDGSKRESGFVYIKN</sequence>